<organism evidence="5">
    <name type="scientific">Torrey Pines virus</name>
    <dbReference type="NCBI Taxonomy" id="1654361"/>
    <lineage>
        <taxon>Viruses</taxon>
        <taxon>Riboviria</taxon>
        <taxon>Orthornavirae</taxon>
        <taxon>Duplornaviricota</taxon>
        <taxon>Resentoviricetes</taxon>
        <taxon>Reovirales</taxon>
        <taxon>Spinareoviridae</taxon>
        <taxon>Cypovirus</taxon>
    </lineage>
</organism>
<dbReference type="EMBL" id="MH384318">
    <property type="protein sequence ID" value="AWY11121.1"/>
    <property type="molecule type" value="Genomic_RNA"/>
</dbReference>
<accession>A0A2Z4QKW0</accession>
<feature type="domain" description="Reovirus VP3 protein Methyltransferase" evidence="3">
    <location>
        <begin position="830"/>
        <end position="1017"/>
    </location>
</feature>
<reference evidence="5" key="1">
    <citation type="submission" date="2018-05" db="EMBL/GenBank/DDBJ databases">
        <title>Lack of effect of Wolbachia wMel on the prevalence and abundance of the RNA virome of Drosophila melanogaster.</title>
        <authorList>
            <person name="Shi M."/>
            <person name="White V.L."/>
            <person name="Schlub T."/>
            <person name="Eden J.-S."/>
            <person name="Hoffmann A.A."/>
            <person name="Holmes E.C."/>
        </authorList>
    </citation>
    <scope>NUCLEOTIDE SEQUENCE</scope>
    <source>
        <strain evidence="5">MEL216T</strain>
        <strain evidence="4">MELminus19643</strain>
    </source>
</reference>
<dbReference type="Pfam" id="PF20790">
    <property type="entry name" value="Reov_VP3_GTase"/>
    <property type="match status" value="1"/>
</dbReference>
<evidence type="ECO:0000259" key="3">
    <source>
        <dbReference type="Pfam" id="PF20832"/>
    </source>
</evidence>
<dbReference type="Pfam" id="PF20831">
    <property type="entry name" value="Reov_VP3_MTase1"/>
    <property type="match status" value="1"/>
</dbReference>
<evidence type="ECO:0000259" key="1">
    <source>
        <dbReference type="Pfam" id="PF20790"/>
    </source>
</evidence>
<name>A0A2Z4QKW0_9REOV</name>
<proteinExistence type="predicted"/>
<dbReference type="InterPro" id="IPR048608">
    <property type="entry name" value="Reov_VP3_GTase"/>
</dbReference>
<evidence type="ECO:0000313" key="5">
    <source>
        <dbReference type="EMBL" id="AWY11148.1"/>
    </source>
</evidence>
<feature type="domain" description="Reovirus VP3 protein guanylyltransferase" evidence="1">
    <location>
        <begin position="2"/>
        <end position="236"/>
    </location>
</feature>
<evidence type="ECO:0000259" key="2">
    <source>
        <dbReference type="Pfam" id="PF20831"/>
    </source>
</evidence>
<evidence type="ECO:0008006" key="6">
    <source>
        <dbReference type="Google" id="ProtNLM"/>
    </source>
</evidence>
<feature type="domain" description="Reovirus VP3 protein Methyltransferase" evidence="2">
    <location>
        <begin position="419"/>
        <end position="649"/>
    </location>
</feature>
<dbReference type="InterPro" id="IPR048607">
    <property type="entry name" value="Reov_VP3_MTase1"/>
</dbReference>
<evidence type="ECO:0000313" key="4">
    <source>
        <dbReference type="EMBL" id="AWY11121.1"/>
    </source>
</evidence>
<dbReference type="InterPro" id="IPR048606">
    <property type="entry name" value="Reov_VP3_MTase2"/>
</dbReference>
<dbReference type="EMBL" id="MH384341">
    <property type="protein sequence ID" value="AWY11148.1"/>
    <property type="molecule type" value="Genomic_RNA"/>
</dbReference>
<protein>
    <recommendedName>
        <fullName evidence="6">VP3</fullName>
    </recommendedName>
</protein>
<sequence>MFDRETQKHHLAFKGLWRYFMLSKIDRLHKAFTLHLDYLNDEIPIDELKQAINQWMHTVVLPVSLPFDKSEKYNWLLGTCARAANFSGVYEAIRIMPDMLNYNLIDDARRPFRLLAPASLQRLMIKVPSNNVFRFDYAYQVMYYSHSGAQAQGRIMDEMRALSNSCTHVTWHFNTIHTFNYSSDVQQLNHIFAKICEDWRQYADPSSNNSGRPCERLVYLHGSDAARDMCIVGAMYPDDLVQLLRGGRLLMQDILERAAQYNRDDNSTYQIMKRNQHTFYVTTVQHNNLTCLMSRGHLVYDMINIYNPNELKSNMIVTSSVKPIKILLSPGGNAITDIEWRCFTDRNNAIAPQMCSPSYEEDVLSSLDYVMCLPTPGLTTMPKNNGRFNEVYSKYVEQLNNTFRYSQLNHTALRSLARKLVTGERAEAVTLYSVKHLLVQAVYNERVLVNTNNGLTLRSDDALLNLRDINNSTIKLLGCYRVLIDLTATIPGTPDTVTTQPLEEDSIVLAMPEGKSLCILGADDEPCVGILQEFNHLRDVHIVGFGDRAHDAHVRTLIPMPADKNASFDYLISDINQDTNLPFASYVQTLITLVSDYIRTSERGIFKVNKLDYDILNQLIAHFASRQIHFVEVRLGAQNIMTVEAFVFYYHNKSASETYYFKTSYGTEDIKSTRDNKVQLPIHHINLNTLLPQLSTLRINRLDETARDISGRPFIMRAHYDESDVALNLACAYASEVKAFHISRGLRPDLYVIGRISFARMCFTVRSSLRRGASQNFSLSHSGYGIQPIGTRISFYSYVQIPWFTFIKYSMCLKLRAIYYNKYPKLEGLLSIGGRNLAEIYLAHQSKPFVIFDPNGPDPSRVTDYNITAIPSEFIFPIANDAKDVPLRTEYKGYLIVALNVIMTTVHGDAVDAERQLRAIELLKRYVVELGCTVVFNYYSATGIIASRCAQFSKSSGLAWSVDSSHNPRVTFGKYTQVPALSDSSVKSYGDNITLTYLRFHLDDAMRLTHLEGFYPNCSFATVRHIASQICPYVILST</sequence>
<dbReference type="Pfam" id="PF20832">
    <property type="entry name" value="Reov_VP3_MTase2"/>
    <property type="match status" value="1"/>
</dbReference>